<keyword evidence="1" id="KW-0812">Transmembrane</keyword>
<gene>
    <name evidence="2" type="ORF">VNO78_05328</name>
</gene>
<name>A0AAN9SZD0_PSOTE</name>
<keyword evidence="1" id="KW-1133">Transmembrane helix</keyword>
<organism evidence="2 3">
    <name type="scientific">Psophocarpus tetragonolobus</name>
    <name type="common">Winged bean</name>
    <name type="synonym">Dolichos tetragonolobus</name>
    <dbReference type="NCBI Taxonomy" id="3891"/>
    <lineage>
        <taxon>Eukaryota</taxon>
        <taxon>Viridiplantae</taxon>
        <taxon>Streptophyta</taxon>
        <taxon>Embryophyta</taxon>
        <taxon>Tracheophyta</taxon>
        <taxon>Spermatophyta</taxon>
        <taxon>Magnoliopsida</taxon>
        <taxon>eudicotyledons</taxon>
        <taxon>Gunneridae</taxon>
        <taxon>Pentapetalae</taxon>
        <taxon>rosids</taxon>
        <taxon>fabids</taxon>
        <taxon>Fabales</taxon>
        <taxon>Fabaceae</taxon>
        <taxon>Papilionoideae</taxon>
        <taxon>50 kb inversion clade</taxon>
        <taxon>NPAAA clade</taxon>
        <taxon>indigoferoid/millettioid clade</taxon>
        <taxon>Phaseoleae</taxon>
        <taxon>Psophocarpus</taxon>
    </lineage>
</organism>
<feature type="transmembrane region" description="Helical" evidence="1">
    <location>
        <begin position="7"/>
        <end position="30"/>
    </location>
</feature>
<dbReference type="Proteomes" id="UP001386955">
    <property type="component" value="Unassembled WGS sequence"/>
</dbReference>
<evidence type="ECO:0000256" key="1">
    <source>
        <dbReference type="SAM" id="Phobius"/>
    </source>
</evidence>
<comment type="caution">
    <text evidence="2">The sequence shown here is derived from an EMBL/GenBank/DDBJ whole genome shotgun (WGS) entry which is preliminary data.</text>
</comment>
<reference evidence="2 3" key="1">
    <citation type="submission" date="2024-01" db="EMBL/GenBank/DDBJ databases">
        <title>The genomes of 5 underutilized Papilionoideae crops provide insights into root nodulation and disease resistanc.</title>
        <authorList>
            <person name="Jiang F."/>
        </authorList>
    </citation>
    <scope>NUCLEOTIDE SEQUENCE [LARGE SCALE GENOMIC DNA]</scope>
    <source>
        <strain evidence="2">DUOXIRENSHENG_FW03</strain>
        <tissue evidence="2">Leaves</tissue>
    </source>
</reference>
<dbReference type="EMBL" id="JAYMYS010000002">
    <property type="protein sequence ID" value="KAK7404433.1"/>
    <property type="molecule type" value="Genomic_DNA"/>
</dbReference>
<proteinExistence type="predicted"/>
<keyword evidence="3" id="KW-1185">Reference proteome</keyword>
<protein>
    <submittedName>
        <fullName evidence="2">Uncharacterized protein</fullName>
    </submittedName>
</protein>
<sequence>MFGKIRYHGLCFCLSSICVPVVVVLIVIYISGCLFNPLNGMKESRWMQGRQWFQALVVQSLRTPWQDAVCFMTNLLYEFSDASGHVVDLEKLKAIASKGVSPVTKQQAHKWLKEGLHLQLENGHTSQWCDALLGGPPLFMDVALEVCDVVEKDQWQLNNHYTIVPRILEKPVSLHPSLPGVMVWQDCVFGSYKAKAGYKWLL</sequence>
<evidence type="ECO:0000313" key="2">
    <source>
        <dbReference type="EMBL" id="KAK7404433.1"/>
    </source>
</evidence>
<dbReference type="AlphaFoldDB" id="A0AAN9SZD0"/>
<evidence type="ECO:0000313" key="3">
    <source>
        <dbReference type="Proteomes" id="UP001386955"/>
    </source>
</evidence>
<accession>A0AAN9SZD0</accession>
<keyword evidence="1" id="KW-0472">Membrane</keyword>